<dbReference type="SUPFAM" id="SSF52540">
    <property type="entry name" value="P-loop containing nucleoside triphosphate hydrolases"/>
    <property type="match status" value="1"/>
</dbReference>
<comment type="subcellular location">
    <subcellularLocation>
        <location evidence="5">Cytoplasm</location>
    </subcellularLocation>
</comment>
<dbReference type="EC" id="2.7.1.24" evidence="5 6"/>
<keyword evidence="3 5" id="KW-0067">ATP-binding</keyword>
<comment type="function">
    <text evidence="5">Catalyzes the phosphorylation of the 3'-hydroxyl group of dephosphocoenzyme A to form coenzyme A.</text>
</comment>
<dbReference type="GO" id="GO:0005737">
    <property type="term" value="C:cytoplasm"/>
    <property type="evidence" value="ECO:0007669"/>
    <property type="project" value="UniProtKB-SubCell"/>
</dbReference>
<keyword evidence="5" id="KW-0963">Cytoplasm</keyword>
<protein>
    <recommendedName>
        <fullName evidence="5 6">Dephospho-CoA kinase</fullName>
        <ecNumber evidence="5 6">2.7.1.24</ecNumber>
    </recommendedName>
    <alternativeName>
        <fullName evidence="5">Dephosphocoenzyme A kinase</fullName>
    </alternativeName>
</protein>
<dbReference type="HAMAP" id="MF_00376">
    <property type="entry name" value="Dephospho_CoA_kinase"/>
    <property type="match status" value="1"/>
</dbReference>
<dbReference type="InterPro" id="IPR027417">
    <property type="entry name" value="P-loop_NTPase"/>
</dbReference>
<proteinExistence type="inferred from homology"/>
<keyword evidence="8" id="KW-1185">Reference proteome</keyword>
<dbReference type="PANTHER" id="PTHR10695">
    <property type="entry name" value="DEPHOSPHO-COA KINASE-RELATED"/>
    <property type="match status" value="1"/>
</dbReference>
<dbReference type="RefSeq" id="WP_127740420.1">
    <property type="nucleotide sequence ID" value="NZ_SACN01000001.1"/>
</dbReference>
<dbReference type="UniPathway" id="UPA00241">
    <property type="reaction ID" value="UER00356"/>
</dbReference>
<comment type="caution">
    <text evidence="7">The sequence shown here is derived from an EMBL/GenBank/DDBJ whole genome shotgun (WGS) entry which is preliminary data.</text>
</comment>
<evidence type="ECO:0000256" key="6">
    <source>
        <dbReference type="NCBIfam" id="TIGR00152"/>
    </source>
</evidence>
<evidence type="ECO:0000313" key="8">
    <source>
        <dbReference type="Proteomes" id="UP000282971"/>
    </source>
</evidence>
<comment type="pathway">
    <text evidence="5">Cofactor biosynthesis; coenzyme A biosynthesis; CoA from (R)-pantothenate: step 5/5.</text>
</comment>
<sequence length="213" mass="23449">MIILGLTGSIGMGKSTVSKMARRLGVPVYDADAEVHRLQGPGGKLVEAIDALFPGVGGEAGVDRVALGRHVLGDKGALARLERLIHPVLVESRRDFLRRHRSRRVVILDVPLLFEKGGWRSVDASVVVSAPAWKQARRVLARPNMNPLKLRNIRRLQMPDHIKRQRADFVIDNGGSVHRTMSQLRHLLACVSAHGVRYCRSCGKSSSTPKRPA</sequence>
<dbReference type="PROSITE" id="PS51219">
    <property type="entry name" value="DPCK"/>
    <property type="match status" value="1"/>
</dbReference>
<evidence type="ECO:0000256" key="2">
    <source>
        <dbReference type="ARBA" id="ARBA00022741"/>
    </source>
</evidence>
<dbReference type="GO" id="GO:0015937">
    <property type="term" value="P:coenzyme A biosynthetic process"/>
    <property type="evidence" value="ECO:0007669"/>
    <property type="project" value="UniProtKB-UniRule"/>
</dbReference>
<reference evidence="7 8" key="1">
    <citation type="submission" date="2019-01" db="EMBL/GenBank/DDBJ databases">
        <authorList>
            <person name="Chen W.-M."/>
        </authorList>
    </citation>
    <scope>NUCLEOTIDE SEQUENCE [LARGE SCALE GENOMIC DNA]</scope>
    <source>
        <strain evidence="7 8">CCP-7</strain>
    </source>
</reference>
<keyword evidence="5 7" id="KW-0418">Kinase</keyword>
<dbReference type="InterPro" id="IPR001977">
    <property type="entry name" value="Depp_CoAkinase"/>
</dbReference>
<dbReference type="Pfam" id="PF01121">
    <property type="entry name" value="CoaE"/>
    <property type="match status" value="1"/>
</dbReference>
<evidence type="ECO:0000256" key="3">
    <source>
        <dbReference type="ARBA" id="ARBA00022840"/>
    </source>
</evidence>
<feature type="binding site" evidence="5">
    <location>
        <begin position="11"/>
        <end position="16"/>
    </location>
    <ligand>
        <name>ATP</name>
        <dbReference type="ChEBI" id="CHEBI:30616"/>
    </ligand>
</feature>
<dbReference type="Proteomes" id="UP000282971">
    <property type="component" value="Unassembled WGS sequence"/>
</dbReference>
<dbReference type="EMBL" id="SACN01000001">
    <property type="protein sequence ID" value="RVT92627.1"/>
    <property type="molecule type" value="Genomic_DNA"/>
</dbReference>
<gene>
    <name evidence="5 7" type="primary">coaE</name>
    <name evidence="7" type="ORF">EOD43_01500</name>
</gene>
<evidence type="ECO:0000256" key="4">
    <source>
        <dbReference type="ARBA" id="ARBA00022993"/>
    </source>
</evidence>
<dbReference type="GO" id="GO:0005524">
    <property type="term" value="F:ATP binding"/>
    <property type="evidence" value="ECO:0007669"/>
    <property type="project" value="UniProtKB-UniRule"/>
</dbReference>
<dbReference type="GO" id="GO:0004140">
    <property type="term" value="F:dephospho-CoA kinase activity"/>
    <property type="evidence" value="ECO:0007669"/>
    <property type="project" value="UniProtKB-UniRule"/>
</dbReference>
<dbReference type="OrthoDB" id="9812943at2"/>
<evidence type="ECO:0000256" key="5">
    <source>
        <dbReference type="HAMAP-Rule" id="MF_00376"/>
    </source>
</evidence>
<keyword evidence="4 5" id="KW-0173">Coenzyme A biosynthesis</keyword>
<dbReference type="CDD" id="cd02022">
    <property type="entry name" value="DPCK"/>
    <property type="match status" value="1"/>
</dbReference>
<accession>A0A437M4M8</accession>
<organism evidence="7 8">
    <name type="scientific">Sphingomonas crocodyli</name>
    <dbReference type="NCBI Taxonomy" id="1979270"/>
    <lineage>
        <taxon>Bacteria</taxon>
        <taxon>Pseudomonadati</taxon>
        <taxon>Pseudomonadota</taxon>
        <taxon>Alphaproteobacteria</taxon>
        <taxon>Sphingomonadales</taxon>
        <taxon>Sphingomonadaceae</taxon>
        <taxon>Sphingomonas</taxon>
    </lineage>
</organism>
<dbReference type="Gene3D" id="3.40.50.300">
    <property type="entry name" value="P-loop containing nucleotide triphosphate hydrolases"/>
    <property type="match status" value="1"/>
</dbReference>
<keyword evidence="2 5" id="KW-0547">Nucleotide-binding</keyword>
<dbReference type="NCBIfam" id="TIGR00152">
    <property type="entry name" value="dephospho-CoA kinase"/>
    <property type="match status" value="1"/>
</dbReference>
<name>A0A437M4M8_9SPHN</name>
<comment type="similarity">
    <text evidence="1 5">Belongs to the CoaE family.</text>
</comment>
<evidence type="ECO:0000256" key="1">
    <source>
        <dbReference type="ARBA" id="ARBA00009018"/>
    </source>
</evidence>
<dbReference type="AlphaFoldDB" id="A0A437M4M8"/>
<dbReference type="PANTHER" id="PTHR10695:SF46">
    <property type="entry name" value="BIFUNCTIONAL COENZYME A SYNTHASE-RELATED"/>
    <property type="match status" value="1"/>
</dbReference>
<evidence type="ECO:0000313" key="7">
    <source>
        <dbReference type="EMBL" id="RVT92627.1"/>
    </source>
</evidence>
<comment type="catalytic activity">
    <reaction evidence="5">
        <text>3'-dephospho-CoA + ATP = ADP + CoA + H(+)</text>
        <dbReference type="Rhea" id="RHEA:18245"/>
        <dbReference type="ChEBI" id="CHEBI:15378"/>
        <dbReference type="ChEBI" id="CHEBI:30616"/>
        <dbReference type="ChEBI" id="CHEBI:57287"/>
        <dbReference type="ChEBI" id="CHEBI:57328"/>
        <dbReference type="ChEBI" id="CHEBI:456216"/>
        <dbReference type="EC" id="2.7.1.24"/>
    </reaction>
</comment>
<keyword evidence="5 7" id="KW-0808">Transferase</keyword>